<sequence length="124" mass="14641">MVMRLFTKTIVFPKVDSWKDRPRPGYYPIDSSLSVLSRDIVLWVQGEPKLHPSSYGYLFLLTVPVYRELWAAWKLCRISLHQLKSKDQCQDAEYYICKKEKERLSVVPCVFPYHLHGAFLIQAY</sequence>
<reference evidence="1" key="2">
    <citation type="journal article" date="2023" name="Int. J. Mol. Sci.">
        <title>De Novo Assembly and Annotation of 11 Diverse Shrub Willow (Salix) Genomes Reveals Novel Gene Organization in Sex-Linked Regions.</title>
        <authorList>
            <person name="Hyden B."/>
            <person name="Feng K."/>
            <person name="Yates T.B."/>
            <person name="Jawdy S."/>
            <person name="Cereghino C."/>
            <person name="Smart L.B."/>
            <person name="Muchero W."/>
        </authorList>
    </citation>
    <scope>NUCLEOTIDE SEQUENCE</scope>
    <source>
        <tissue evidence="1">Shoot tip</tissue>
    </source>
</reference>
<comment type="caution">
    <text evidence="1">The sequence shown here is derived from an EMBL/GenBank/DDBJ whole genome shotgun (WGS) entry which is preliminary data.</text>
</comment>
<dbReference type="Proteomes" id="UP001151752">
    <property type="component" value="Chromosome 4"/>
</dbReference>
<organism evidence="1 2">
    <name type="scientific">Salix koriyanagi</name>
    <dbReference type="NCBI Taxonomy" id="2511006"/>
    <lineage>
        <taxon>Eukaryota</taxon>
        <taxon>Viridiplantae</taxon>
        <taxon>Streptophyta</taxon>
        <taxon>Embryophyta</taxon>
        <taxon>Tracheophyta</taxon>
        <taxon>Spermatophyta</taxon>
        <taxon>Magnoliopsida</taxon>
        <taxon>eudicotyledons</taxon>
        <taxon>Gunneridae</taxon>
        <taxon>Pentapetalae</taxon>
        <taxon>rosids</taxon>
        <taxon>fabids</taxon>
        <taxon>Malpighiales</taxon>
        <taxon>Salicaceae</taxon>
        <taxon>Saliceae</taxon>
        <taxon>Salix</taxon>
    </lineage>
</organism>
<reference evidence="1" key="1">
    <citation type="submission" date="2022-11" db="EMBL/GenBank/DDBJ databases">
        <authorList>
            <person name="Hyden B.L."/>
            <person name="Feng K."/>
            <person name="Yates T."/>
            <person name="Jawdy S."/>
            <person name="Smart L.B."/>
            <person name="Muchero W."/>
        </authorList>
    </citation>
    <scope>NUCLEOTIDE SEQUENCE</scope>
    <source>
        <tissue evidence="1">Shoot tip</tissue>
    </source>
</reference>
<dbReference type="EMBL" id="JAPFFM010000010">
    <property type="protein sequence ID" value="KAJ6739738.1"/>
    <property type="molecule type" value="Genomic_DNA"/>
</dbReference>
<evidence type="ECO:0000313" key="1">
    <source>
        <dbReference type="EMBL" id="KAJ6739738.1"/>
    </source>
</evidence>
<proteinExistence type="predicted"/>
<evidence type="ECO:0000313" key="2">
    <source>
        <dbReference type="Proteomes" id="UP001151752"/>
    </source>
</evidence>
<protein>
    <submittedName>
        <fullName evidence="1">Uncharacterized protein</fullName>
    </submittedName>
</protein>
<gene>
    <name evidence="1" type="ORF">OIU74_004493</name>
</gene>
<dbReference type="AlphaFoldDB" id="A0A9Q0ZME1"/>
<keyword evidence="2" id="KW-1185">Reference proteome</keyword>
<accession>A0A9Q0ZME1</accession>
<name>A0A9Q0ZME1_9ROSI</name>